<name>A0ABQ8JBZ8_DERPT</name>
<proteinExistence type="predicted"/>
<evidence type="ECO:0000313" key="2">
    <source>
        <dbReference type="Proteomes" id="UP000887458"/>
    </source>
</evidence>
<keyword evidence="2" id="KW-1185">Reference proteome</keyword>
<dbReference type="Proteomes" id="UP000887458">
    <property type="component" value="Unassembled WGS sequence"/>
</dbReference>
<sequence>MIELAIYEPNKSSNKRIFLKQKLLCGIAMMQQNDDLFINQSIKKIVISNIVGGGGGGWIMMGK</sequence>
<reference evidence="1 2" key="1">
    <citation type="journal article" date="2018" name="J. Allergy Clin. Immunol.">
        <title>High-quality assembly of Dermatophagoides pteronyssinus genome and transcriptome reveals a wide range of novel allergens.</title>
        <authorList>
            <person name="Liu X.Y."/>
            <person name="Yang K.Y."/>
            <person name="Wang M.Q."/>
            <person name="Kwok J.S."/>
            <person name="Zeng X."/>
            <person name="Yang Z."/>
            <person name="Xiao X.J."/>
            <person name="Lau C.P."/>
            <person name="Li Y."/>
            <person name="Huang Z.M."/>
            <person name="Ba J.G."/>
            <person name="Yim A.K."/>
            <person name="Ouyang C.Y."/>
            <person name="Ngai S.M."/>
            <person name="Chan T.F."/>
            <person name="Leung E.L."/>
            <person name="Liu L."/>
            <person name="Liu Z.G."/>
            <person name="Tsui S.K."/>
        </authorList>
    </citation>
    <scope>NUCLEOTIDE SEQUENCE [LARGE SCALE GENOMIC DNA]</scope>
    <source>
        <strain evidence="1">Derp</strain>
    </source>
</reference>
<dbReference type="EMBL" id="NJHN03000054">
    <property type="protein sequence ID" value="KAH9420144.1"/>
    <property type="molecule type" value="Genomic_DNA"/>
</dbReference>
<evidence type="ECO:0000313" key="1">
    <source>
        <dbReference type="EMBL" id="KAH9420144.1"/>
    </source>
</evidence>
<accession>A0ABQ8JBZ8</accession>
<organism evidence="1 2">
    <name type="scientific">Dermatophagoides pteronyssinus</name>
    <name type="common">European house dust mite</name>
    <dbReference type="NCBI Taxonomy" id="6956"/>
    <lineage>
        <taxon>Eukaryota</taxon>
        <taxon>Metazoa</taxon>
        <taxon>Ecdysozoa</taxon>
        <taxon>Arthropoda</taxon>
        <taxon>Chelicerata</taxon>
        <taxon>Arachnida</taxon>
        <taxon>Acari</taxon>
        <taxon>Acariformes</taxon>
        <taxon>Sarcoptiformes</taxon>
        <taxon>Astigmata</taxon>
        <taxon>Psoroptidia</taxon>
        <taxon>Analgoidea</taxon>
        <taxon>Pyroglyphidae</taxon>
        <taxon>Dermatophagoidinae</taxon>
        <taxon>Dermatophagoides</taxon>
    </lineage>
</organism>
<comment type="caution">
    <text evidence="1">The sequence shown here is derived from an EMBL/GenBank/DDBJ whole genome shotgun (WGS) entry which is preliminary data.</text>
</comment>
<protein>
    <submittedName>
        <fullName evidence="1">Uncharacterized protein</fullName>
    </submittedName>
</protein>
<gene>
    <name evidence="1" type="ORF">DERP_001980</name>
</gene>
<reference evidence="1 2" key="2">
    <citation type="journal article" date="2022" name="Mol. Biol. Evol.">
        <title>Comparative Genomics Reveals Insights into the Divergent Evolution of Astigmatic Mites and Household Pest Adaptations.</title>
        <authorList>
            <person name="Xiong Q."/>
            <person name="Wan A.T."/>
            <person name="Liu X."/>
            <person name="Fung C.S."/>
            <person name="Xiao X."/>
            <person name="Malainual N."/>
            <person name="Hou J."/>
            <person name="Wang L."/>
            <person name="Wang M."/>
            <person name="Yang K.Y."/>
            <person name="Cui Y."/>
            <person name="Leung E.L."/>
            <person name="Nong W."/>
            <person name="Shin S.K."/>
            <person name="Au S.W."/>
            <person name="Jeong K.Y."/>
            <person name="Chew F.T."/>
            <person name="Hui J.H."/>
            <person name="Leung T.F."/>
            <person name="Tungtrongchitr A."/>
            <person name="Zhong N."/>
            <person name="Liu Z."/>
            <person name="Tsui S.K."/>
        </authorList>
    </citation>
    <scope>NUCLEOTIDE SEQUENCE [LARGE SCALE GENOMIC DNA]</scope>
    <source>
        <strain evidence="1">Derp</strain>
    </source>
</reference>